<dbReference type="GO" id="GO:0000287">
    <property type="term" value="F:magnesium ion binding"/>
    <property type="evidence" value="ECO:0007669"/>
    <property type="project" value="InterPro"/>
</dbReference>
<dbReference type="RefSeq" id="WP_003649845.1">
    <property type="nucleotide sequence ID" value="NZ_CP040501.1"/>
</dbReference>
<dbReference type="GO" id="GO:0008897">
    <property type="term" value="F:holo-[acyl-carrier-protein] synthase activity"/>
    <property type="evidence" value="ECO:0007669"/>
    <property type="project" value="InterPro"/>
</dbReference>
<sequence>MDIKLLDRGMDYSVYLIKFKKNIENRSDRSKISNSVIEKILANKFKIKSKICRTHTGKPFIQKENIFISISYSYKYILVCISSIPVGIDIEENRFYYPRKCYNLILTAGERKCDVPLVKI</sequence>
<accession>A0AA86ZSX6</accession>
<organism evidence="1 2">
    <name type="scientific">Lactobacillus paragasseri JV-V03</name>
    <dbReference type="NCBI Taxonomy" id="525326"/>
    <lineage>
        <taxon>Bacteria</taxon>
        <taxon>Bacillati</taxon>
        <taxon>Bacillota</taxon>
        <taxon>Bacilli</taxon>
        <taxon>Lactobacillales</taxon>
        <taxon>Lactobacillaceae</taxon>
        <taxon>Lactobacillus</taxon>
    </lineage>
</organism>
<evidence type="ECO:0000313" key="1">
    <source>
        <dbReference type="EMBL" id="EFJ68960.1"/>
    </source>
</evidence>
<dbReference type="Proteomes" id="UP000003672">
    <property type="component" value="Unassembled WGS sequence"/>
</dbReference>
<evidence type="ECO:0000313" key="2">
    <source>
        <dbReference type="Proteomes" id="UP000003672"/>
    </source>
</evidence>
<evidence type="ECO:0008006" key="3">
    <source>
        <dbReference type="Google" id="ProtNLM"/>
    </source>
</evidence>
<gene>
    <name evidence="1" type="ORF">HMPREF0514_11727</name>
</gene>
<dbReference type="AlphaFoldDB" id="A0AA86ZSX6"/>
<reference evidence="1 2" key="1">
    <citation type="submission" date="2010-06" db="EMBL/GenBank/DDBJ databases">
        <authorList>
            <person name="Muzny D."/>
            <person name="Qin X."/>
            <person name="Buhay C."/>
            <person name="Dugan-Rocha S."/>
            <person name="Ding Y."/>
            <person name="Chen G."/>
            <person name="Hawes A."/>
            <person name="Holder M."/>
            <person name="Jhangiani S."/>
            <person name="Johnson A."/>
            <person name="Khan Z."/>
            <person name="Li Z."/>
            <person name="Liu W."/>
            <person name="Liu X."/>
            <person name="Perez L."/>
            <person name="Shen H."/>
            <person name="Wang Q."/>
            <person name="Watt J."/>
            <person name="Xi L."/>
            <person name="Xin Y."/>
            <person name="Zhou J."/>
            <person name="Deng J."/>
            <person name="Jiang H."/>
            <person name="Liu Y."/>
            <person name="Qu J."/>
            <person name="Song X.-Z."/>
            <person name="Zhang L."/>
            <person name="Villasana D."/>
            <person name="Johnson A."/>
            <person name="Liu J."/>
            <person name="Liyanage D."/>
            <person name="Lorensuhewa L."/>
            <person name="Robinson T."/>
            <person name="Song A."/>
            <person name="Song B.-B."/>
            <person name="Dinh H."/>
            <person name="Thornton R."/>
            <person name="Coyle M."/>
            <person name="Francisco L."/>
            <person name="Jackson L."/>
            <person name="Javaid M."/>
            <person name="Korchina V."/>
            <person name="Kovar C."/>
            <person name="Mata R."/>
            <person name="Mathew T."/>
            <person name="Ngo R."/>
            <person name="Nguyen L."/>
            <person name="Nguyen N."/>
            <person name="Okwuonu G."/>
            <person name="Ongeri F."/>
            <person name="Pham C."/>
            <person name="Simmons D."/>
            <person name="Wilczek-Boney K."/>
            <person name="Hale W."/>
            <person name="Jakkamsetti A."/>
            <person name="Pham P."/>
            <person name="Ruth R."/>
            <person name="San Lucas F."/>
            <person name="Warren J."/>
            <person name="Zhang J."/>
            <person name="Zhao Z."/>
            <person name="Zhou C."/>
            <person name="Zhu D."/>
            <person name="Lee S."/>
            <person name="Bess C."/>
            <person name="Blankenburg K."/>
            <person name="Forbes L."/>
            <person name="Fu Q."/>
            <person name="Gubbala S."/>
            <person name="Hirani K."/>
            <person name="Jayaseelan J.C."/>
            <person name="Lara F."/>
            <person name="Munidasa M."/>
            <person name="Palculict T."/>
            <person name="Patil S."/>
            <person name="Pu L.-L."/>
            <person name="Saada N."/>
            <person name="Tang L."/>
            <person name="Weissenberger G."/>
            <person name="Zhu Y."/>
            <person name="Hemphill L."/>
            <person name="Shang Y."/>
            <person name="Youmans B."/>
            <person name="Ayvaz T."/>
            <person name="Ross M."/>
            <person name="Santibanez J."/>
            <person name="Aqrawi P."/>
            <person name="Gross S."/>
            <person name="Joshi V."/>
            <person name="Fowler G."/>
            <person name="Nazareth L."/>
            <person name="Reid J."/>
            <person name="Worley K."/>
            <person name="Petrosino J."/>
            <person name="Highlander S."/>
            <person name="Gibbs R."/>
        </authorList>
    </citation>
    <scope>NUCLEOTIDE SEQUENCE [LARGE SCALE GENOMIC DNA]</scope>
    <source>
        <strain evidence="1 2">JV-V03</strain>
    </source>
</reference>
<proteinExistence type="predicted"/>
<name>A0AA86ZSX6_9LACO</name>
<dbReference type="Gene3D" id="3.90.470.20">
    <property type="entry name" value="4'-phosphopantetheinyl transferase domain"/>
    <property type="match status" value="1"/>
</dbReference>
<dbReference type="EMBL" id="ACGO02000004">
    <property type="protein sequence ID" value="EFJ68960.1"/>
    <property type="molecule type" value="Genomic_DNA"/>
</dbReference>
<comment type="caution">
    <text evidence="1">The sequence shown here is derived from an EMBL/GenBank/DDBJ whole genome shotgun (WGS) entry which is preliminary data.</text>
</comment>
<dbReference type="InterPro" id="IPR037143">
    <property type="entry name" value="4-PPantetheinyl_Trfase_dom_sf"/>
</dbReference>
<protein>
    <recommendedName>
        <fullName evidence="3">4'-phosphopantetheinyl transferase domain-containing protein</fullName>
    </recommendedName>
</protein>